<feature type="chain" id="PRO_5021438657" evidence="1">
    <location>
        <begin position="21"/>
        <end position="86"/>
    </location>
</feature>
<dbReference type="OrthoDB" id="886695at2"/>
<evidence type="ECO:0000313" key="3">
    <source>
        <dbReference type="Proteomes" id="UP000298337"/>
    </source>
</evidence>
<accession>A0A4Z0P8J8</accession>
<keyword evidence="3" id="KW-1185">Reference proteome</keyword>
<feature type="signal peptide" evidence="1">
    <location>
        <begin position="1"/>
        <end position="20"/>
    </location>
</feature>
<organism evidence="2 3">
    <name type="scientific">Hymenobacter fodinae</name>
    <dbReference type="NCBI Taxonomy" id="2510796"/>
    <lineage>
        <taxon>Bacteria</taxon>
        <taxon>Pseudomonadati</taxon>
        <taxon>Bacteroidota</taxon>
        <taxon>Cytophagia</taxon>
        <taxon>Cytophagales</taxon>
        <taxon>Hymenobacteraceae</taxon>
        <taxon>Hymenobacter</taxon>
    </lineage>
</organism>
<evidence type="ECO:0000256" key="1">
    <source>
        <dbReference type="SAM" id="SignalP"/>
    </source>
</evidence>
<protein>
    <submittedName>
        <fullName evidence="2">Uncharacterized protein</fullName>
    </submittedName>
</protein>
<dbReference type="Proteomes" id="UP000298337">
    <property type="component" value="Unassembled WGS sequence"/>
</dbReference>
<keyword evidence="1" id="KW-0732">Signal</keyword>
<gene>
    <name evidence="2" type="ORF">EU556_11285</name>
</gene>
<comment type="caution">
    <text evidence="2">The sequence shown here is derived from an EMBL/GenBank/DDBJ whole genome shotgun (WGS) entry which is preliminary data.</text>
</comment>
<dbReference type="RefSeq" id="WP_135434188.1">
    <property type="nucleotide sequence ID" value="NZ_SRLA01000002.1"/>
</dbReference>
<dbReference type="EMBL" id="SRLA01000002">
    <property type="protein sequence ID" value="TGE08295.1"/>
    <property type="molecule type" value="Genomic_DNA"/>
</dbReference>
<evidence type="ECO:0000313" key="2">
    <source>
        <dbReference type="EMBL" id="TGE08295.1"/>
    </source>
</evidence>
<dbReference type="AlphaFoldDB" id="A0A4Z0P8J8"/>
<name>A0A4Z0P8J8_9BACT</name>
<proteinExistence type="predicted"/>
<dbReference type="PROSITE" id="PS51257">
    <property type="entry name" value="PROKAR_LIPOPROTEIN"/>
    <property type="match status" value="1"/>
</dbReference>
<sequence length="86" mass="9716">MKALLYISALGLFLTGTSCSQEKVLHNPRNSYGSVKVKGERRGNNKAQFKRNRNTIGFGLDMNGNNPYKFRMVDAGKPYKYSNKPK</sequence>
<reference evidence="2 3" key="1">
    <citation type="submission" date="2019-04" db="EMBL/GenBank/DDBJ databases">
        <authorList>
            <person name="Feng G."/>
            <person name="Zhang J."/>
            <person name="Zhu H."/>
        </authorList>
    </citation>
    <scope>NUCLEOTIDE SEQUENCE [LARGE SCALE GENOMIC DNA]</scope>
    <source>
        <strain evidence="2 3">92R-1</strain>
    </source>
</reference>